<feature type="coiled-coil region" evidence="11">
    <location>
        <begin position="122"/>
        <end position="149"/>
    </location>
</feature>
<evidence type="ECO:0000256" key="8">
    <source>
        <dbReference type="ARBA" id="ARBA00023235"/>
    </source>
</evidence>
<evidence type="ECO:0000256" key="4">
    <source>
        <dbReference type="ARBA" id="ARBA00022801"/>
    </source>
</evidence>
<gene>
    <name evidence="13" type="ORF">NE398_14105</name>
</gene>
<comment type="catalytic activity">
    <reaction evidence="10">
        <text>ATP + H2O = ADP + phosphate + H(+)</text>
        <dbReference type="Rhea" id="RHEA:13065"/>
        <dbReference type="ChEBI" id="CHEBI:15377"/>
        <dbReference type="ChEBI" id="CHEBI:15378"/>
        <dbReference type="ChEBI" id="CHEBI:30616"/>
        <dbReference type="ChEBI" id="CHEBI:43474"/>
        <dbReference type="ChEBI" id="CHEBI:456216"/>
        <dbReference type="EC" id="5.6.2.3"/>
    </reaction>
</comment>
<evidence type="ECO:0000313" key="13">
    <source>
        <dbReference type="EMBL" id="MDC4241287.1"/>
    </source>
</evidence>
<name>A0A9X3XQA4_9CLOT</name>
<evidence type="ECO:0000256" key="11">
    <source>
        <dbReference type="SAM" id="Coils"/>
    </source>
</evidence>
<dbReference type="GO" id="GO:0016787">
    <property type="term" value="F:hydrolase activity"/>
    <property type="evidence" value="ECO:0007669"/>
    <property type="project" value="UniProtKB-KW"/>
</dbReference>
<keyword evidence="4" id="KW-0378">Hydrolase</keyword>
<evidence type="ECO:0000256" key="6">
    <source>
        <dbReference type="ARBA" id="ARBA00022840"/>
    </source>
</evidence>
<dbReference type="AlphaFoldDB" id="A0A9X3XQA4"/>
<dbReference type="EMBL" id="JAMRYU010000014">
    <property type="protein sequence ID" value="MDC4241287.1"/>
    <property type="molecule type" value="Genomic_DNA"/>
</dbReference>
<dbReference type="PANTHER" id="PTHR30153:SF2">
    <property type="entry name" value="REPLICATIVE DNA HELICASE"/>
    <property type="match status" value="1"/>
</dbReference>
<keyword evidence="8" id="KW-0413">Isomerase</keyword>
<dbReference type="PROSITE" id="PS51199">
    <property type="entry name" value="SF4_HELICASE"/>
    <property type="match status" value="1"/>
</dbReference>
<dbReference type="GO" id="GO:0003677">
    <property type="term" value="F:DNA binding"/>
    <property type="evidence" value="ECO:0007669"/>
    <property type="project" value="UniProtKB-KW"/>
</dbReference>
<keyword evidence="11" id="KW-0175">Coiled coil</keyword>
<evidence type="ECO:0000256" key="3">
    <source>
        <dbReference type="ARBA" id="ARBA00022741"/>
    </source>
</evidence>
<dbReference type="InterPro" id="IPR007693">
    <property type="entry name" value="DNA_helicase_DnaB-like_N"/>
</dbReference>
<proteinExistence type="inferred from homology"/>
<dbReference type="EC" id="5.6.2.3" evidence="9"/>
<comment type="caution">
    <text evidence="13">The sequence shown here is derived from an EMBL/GenBank/DDBJ whole genome shotgun (WGS) entry which is preliminary data.</text>
</comment>
<dbReference type="Gene3D" id="3.40.50.300">
    <property type="entry name" value="P-loop containing nucleotide triphosphate hydrolases"/>
    <property type="match status" value="1"/>
</dbReference>
<protein>
    <recommendedName>
        <fullName evidence="9">DNA 5'-3' helicase</fullName>
        <ecNumber evidence="9">5.6.2.3</ecNumber>
    </recommendedName>
</protein>
<comment type="similarity">
    <text evidence="1">Belongs to the helicase family. DnaB subfamily.</text>
</comment>
<dbReference type="SUPFAM" id="SSF48024">
    <property type="entry name" value="N-terminal domain of DnaB helicase"/>
    <property type="match status" value="1"/>
</dbReference>
<accession>A0A9X3XQA4</accession>
<dbReference type="Pfam" id="PF03796">
    <property type="entry name" value="DnaB_C"/>
    <property type="match status" value="1"/>
</dbReference>
<dbReference type="GO" id="GO:0043139">
    <property type="term" value="F:5'-3' DNA helicase activity"/>
    <property type="evidence" value="ECO:0007669"/>
    <property type="project" value="UniProtKB-EC"/>
</dbReference>
<evidence type="ECO:0000256" key="5">
    <source>
        <dbReference type="ARBA" id="ARBA00022806"/>
    </source>
</evidence>
<dbReference type="Gene3D" id="1.10.860.10">
    <property type="entry name" value="DNAb Helicase, Chain A"/>
    <property type="match status" value="1"/>
</dbReference>
<keyword evidence="2" id="KW-0235">DNA replication</keyword>
<keyword evidence="3" id="KW-0547">Nucleotide-binding</keyword>
<evidence type="ECO:0000256" key="2">
    <source>
        <dbReference type="ARBA" id="ARBA00022705"/>
    </source>
</evidence>
<evidence type="ECO:0000256" key="9">
    <source>
        <dbReference type="ARBA" id="ARBA00044969"/>
    </source>
</evidence>
<dbReference type="SUPFAM" id="SSF52540">
    <property type="entry name" value="P-loop containing nucleoside triphosphate hydrolases"/>
    <property type="match status" value="1"/>
</dbReference>
<evidence type="ECO:0000259" key="12">
    <source>
        <dbReference type="PROSITE" id="PS51199"/>
    </source>
</evidence>
<keyword evidence="6" id="KW-0067">ATP-binding</keyword>
<evidence type="ECO:0000256" key="7">
    <source>
        <dbReference type="ARBA" id="ARBA00023125"/>
    </source>
</evidence>
<dbReference type="InterPro" id="IPR036185">
    <property type="entry name" value="DNA_heli_DnaB-like_N_sf"/>
</dbReference>
<keyword evidence="14" id="KW-1185">Reference proteome</keyword>
<dbReference type="InterPro" id="IPR016136">
    <property type="entry name" value="DNA_helicase_N/primase_C"/>
</dbReference>
<dbReference type="InterPro" id="IPR027417">
    <property type="entry name" value="P-loop_NTPase"/>
</dbReference>
<dbReference type="InterPro" id="IPR007694">
    <property type="entry name" value="DNA_helicase_DnaB-like_C"/>
</dbReference>
<dbReference type="Pfam" id="PF00772">
    <property type="entry name" value="DnaB"/>
    <property type="match status" value="1"/>
</dbReference>
<dbReference type="GO" id="GO:0005524">
    <property type="term" value="F:ATP binding"/>
    <property type="evidence" value="ECO:0007669"/>
    <property type="project" value="UniProtKB-KW"/>
</dbReference>
<keyword evidence="5" id="KW-0347">Helicase</keyword>
<dbReference type="RefSeq" id="WP_272470511.1">
    <property type="nucleotide sequence ID" value="NZ_JAMRYU010000014.1"/>
</dbReference>
<reference evidence="13" key="1">
    <citation type="submission" date="2022-05" db="EMBL/GenBank/DDBJ databases">
        <title>Draft genome sequence of Clostridium tertium strain CP3 isolated from Peru.</title>
        <authorList>
            <person name="Hurtado R."/>
            <person name="Lima L."/>
            <person name="Sousa T."/>
            <person name="Jaiswal A.K."/>
            <person name="Tiwari S."/>
            <person name="Maturrano L."/>
            <person name="Brenig B."/>
            <person name="Azevedo V."/>
        </authorList>
    </citation>
    <scope>NUCLEOTIDE SEQUENCE</scope>
    <source>
        <strain evidence="13">CP3</strain>
    </source>
</reference>
<evidence type="ECO:0000313" key="14">
    <source>
        <dbReference type="Proteomes" id="UP001141183"/>
    </source>
</evidence>
<feature type="domain" description="SF4 helicase" evidence="12">
    <location>
        <begin position="168"/>
        <end position="454"/>
    </location>
</feature>
<evidence type="ECO:0000256" key="1">
    <source>
        <dbReference type="ARBA" id="ARBA00008428"/>
    </source>
</evidence>
<keyword evidence="7" id="KW-0238">DNA-binding</keyword>
<dbReference type="PANTHER" id="PTHR30153">
    <property type="entry name" value="REPLICATIVE DNA HELICASE DNAB"/>
    <property type="match status" value="1"/>
</dbReference>
<evidence type="ECO:0000256" key="10">
    <source>
        <dbReference type="ARBA" id="ARBA00048954"/>
    </source>
</evidence>
<organism evidence="13 14">
    <name type="scientific">Clostridium tertium</name>
    <dbReference type="NCBI Taxonomy" id="1559"/>
    <lineage>
        <taxon>Bacteria</taxon>
        <taxon>Bacillati</taxon>
        <taxon>Bacillota</taxon>
        <taxon>Clostridia</taxon>
        <taxon>Eubacteriales</taxon>
        <taxon>Clostridiaceae</taxon>
        <taxon>Clostridium</taxon>
    </lineage>
</organism>
<dbReference type="GO" id="GO:0005829">
    <property type="term" value="C:cytosol"/>
    <property type="evidence" value="ECO:0007669"/>
    <property type="project" value="TreeGrafter"/>
</dbReference>
<dbReference type="GO" id="GO:0006260">
    <property type="term" value="P:DNA replication"/>
    <property type="evidence" value="ECO:0007669"/>
    <property type="project" value="UniProtKB-KW"/>
</dbReference>
<dbReference type="Proteomes" id="UP001141183">
    <property type="component" value="Unassembled WGS sequence"/>
</dbReference>
<sequence length="454" mass="51470">MEYEKLHSSEVEKTILGAMIIDSNSCIQVIEEKVREEDFYYTYNKILFRTIKNIFKDKATMDLLLLIEELKDKNLLSKVNGVSYVTDISTSVITSANLINYIEILKEYSQKRKLIEVSNHIRVNIGKELEELQQEVTGLIAETIEDENNTETSDKQEEEYLYILEKRMKGEVNPIKTGLTGLDNKISGFSGGDLVTIFAFSGIGKTTLAAQIGLNSIRNNKKILFFSLEMTKEQVRDRLISNLTNISFQSIRSGQLNDNQLDTVIKASAYLSANNKLLISTEDELINITSKIQVEIMKHDIDIIFIDYINLINITGNNKEEHYKVAECTRLLKKLAIRINKPIVILAQGKQECASKITNKNLNVWEKVAVNDIAGGASIYRDSDIVIGMYRNIELDNKVVRDILANQGGINYSSTDPDVNPECINLLIKKSRASGKDIVAVKWKASNYRISNWY</sequence>